<dbReference type="Proteomes" id="UP000186609">
    <property type="component" value="Chromosome"/>
</dbReference>
<dbReference type="GO" id="GO:0003676">
    <property type="term" value="F:nucleic acid binding"/>
    <property type="evidence" value="ECO:0007669"/>
    <property type="project" value="InterPro"/>
</dbReference>
<comment type="function">
    <text evidence="5">Bidirectionally degrades single-stranded DNA into large acid-insoluble oligonucleotides, which are then degraded further into small acid-soluble oligonucleotides.</text>
</comment>
<dbReference type="GO" id="GO:0008855">
    <property type="term" value="F:exodeoxyribonuclease VII activity"/>
    <property type="evidence" value="ECO:0007669"/>
    <property type="project" value="UniProtKB-UniRule"/>
</dbReference>
<evidence type="ECO:0000256" key="4">
    <source>
        <dbReference type="ARBA" id="ARBA00022839"/>
    </source>
</evidence>
<dbReference type="PANTHER" id="PTHR30008">
    <property type="entry name" value="EXODEOXYRIBONUCLEASE 7 LARGE SUBUNIT"/>
    <property type="match status" value="1"/>
</dbReference>
<dbReference type="OrthoDB" id="9802795at2"/>
<keyword evidence="3 5" id="KW-0378">Hydrolase</keyword>
<dbReference type="InterPro" id="IPR025824">
    <property type="entry name" value="OB-fold_nuc-bd_dom"/>
</dbReference>
<dbReference type="KEGG" id="rhy:RD110_16005"/>
<evidence type="ECO:0000256" key="1">
    <source>
        <dbReference type="ARBA" id="ARBA00022490"/>
    </source>
</evidence>
<comment type="similarity">
    <text evidence="5 6">Belongs to the XseA family.</text>
</comment>
<name>A0A1P8K418_9BURK</name>
<keyword evidence="1 5" id="KW-0963">Cytoplasm</keyword>
<sequence>MCGRPALIENPASAPLVWPVGALCRAIADALEARFNPVAVRGEISGFSRASSGHCYFNIKDAQGQIRCAMFRRAASLLGFVPRDGELVEVRGRLDIYGPRGDLQLIVESLQRAGQGALFEQFLRLKAKLESEGLFDAARKRGLPVLPRGIGVVTSLGAAALHDVVTALRRRVPHIPVVVSPALVQGAGAPADLVRALLNLYHLAQDGSAREADPTIDVILLVRGGGSIEDLWAFNDEAVARLIAQSPVPVVSGVGHETDFTIADFVADLRAPTPTAAAELVAEPRDVWLGALALAGERLADAVTRQLDARGQRLDLAASRLGRPSGWLARQQAHLGQQQQRLRYETLAQLERHHNRWRLREAEFPARLQQALTRSRERLDRAERSLALLDPRLVLQRGYALLSTAEGRPLSSVAQATPGQPVRADLADGELALTVQTVRPG</sequence>
<dbReference type="Pfam" id="PF02601">
    <property type="entry name" value="Exonuc_VII_L"/>
    <property type="match status" value="1"/>
</dbReference>
<evidence type="ECO:0000256" key="5">
    <source>
        <dbReference type="HAMAP-Rule" id="MF_00378"/>
    </source>
</evidence>
<dbReference type="Pfam" id="PF13742">
    <property type="entry name" value="tRNA_anti_2"/>
    <property type="match status" value="1"/>
</dbReference>
<keyword evidence="2 5" id="KW-0540">Nuclease</keyword>
<dbReference type="InterPro" id="IPR003753">
    <property type="entry name" value="Exonuc_VII_L"/>
</dbReference>
<keyword evidence="10" id="KW-1185">Reference proteome</keyword>
<evidence type="ECO:0000256" key="3">
    <source>
        <dbReference type="ARBA" id="ARBA00022801"/>
    </source>
</evidence>
<comment type="subunit">
    <text evidence="5">Heterooligomer composed of large and small subunits.</text>
</comment>
<dbReference type="RefSeq" id="WP_076205105.1">
    <property type="nucleotide sequence ID" value="NZ_CP019236.1"/>
</dbReference>
<dbReference type="GO" id="GO:0006308">
    <property type="term" value="P:DNA catabolic process"/>
    <property type="evidence" value="ECO:0007669"/>
    <property type="project" value="UniProtKB-UniRule"/>
</dbReference>
<dbReference type="PANTHER" id="PTHR30008:SF0">
    <property type="entry name" value="EXODEOXYRIBONUCLEASE 7 LARGE SUBUNIT"/>
    <property type="match status" value="1"/>
</dbReference>
<comment type="subcellular location">
    <subcellularLocation>
        <location evidence="5 6">Cytoplasm</location>
    </subcellularLocation>
</comment>
<dbReference type="HAMAP" id="MF_00378">
    <property type="entry name" value="Exonuc_7_L"/>
    <property type="match status" value="1"/>
</dbReference>
<dbReference type="GO" id="GO:0009318">
    <property type="term" value="C:exodeoxyribonuclease VII complex"/>
    <property type="evidence" value="ECO:0007669"/>
    <property type="project" value="UniProtKB-UniRule"/>
</dbReference>
<proteinExistence type="inferred from homology"/>
<comment type="catalytic activity">
    <reaction evidence="5 6">
        <text>Exonucleolytic cleavage in either 5'- to 3'- or 3'- to 5'-direction to yield nucleoside 5'-phosphates.</text>
        <dbReference type="EC" id="3.1.11.6"/>
    </reaction>
</comment>
<evidence type="ECO:0000259" key="7">
    <source>
        <dbReference type="Pfam" id="PF02601"/>
    </source>
</evidence>
<dbReference type="NCBIfam" id="TIGR00237">
    <property type="entry name" value="xseA"/>
    <property type="match status" value="1"/>
</dbReference>
<evidence type="ECO:0000256" key="6">
    <source>
        <dbReference type="RuleBase" id="RU004355"/>
    </source>
</evidence>
<protein>
    <recommendedName>
        <fullName evidence="5">Exodeoxyribonuclease 7 large subunit</fullName>
        <ecNumber evidence="5">3.1.11.6</ecNumber>
    </recommendedName>
    <alternativeName>
        <fullName evidence="5">Exodeoxyribonuclease VII large subunit</fullName>
        <shortName evidence="5">Exonuclease VII large subunit</shortName>
    </alternativeName>
</protein>
<dbReference type="AlphaFoldDB" id="A0A1P8K418"/>
<dbReference type="CDD" id="cd04489">
    <property type="entry name" value="ExoVII_LU_OBF"/>
    <property type="match status" value="1"/>
</dbReference>
<dbReference type="EMBL" id="CP019236">
    <property type="protein sequence ID" value="APW40736.1"/>
    <property type="molecule type" value="Genomic_DNA"/>
</dbReference>
<feature type="domain" description="Exonuclease VII large subunit C-terminal" evidence="7">
    <location>
        <begin position="134"/>
        <end position="432"/>
    </location>
</feature>
<dbReference type="EC" id="3.1.11.6" evidence="5"/>
<dbReference type="InterPro" id="IPR020579">
    <property type="entry name" value="Exonuc_VII_lsu_C"/>
</dbReference>
<gene>
    <name evidence="5" type="primary">xseA</name>
    <name evidence="9" type="ORF">RD110_16005</name>
</gene>
<evidence type="ECO:0000256" key="2">
    <source>
        <dbReference type="ARBA" id="ARBA00022722"/>
    </source>
</evidence>
<keyword evidence="4 5" id="KW-0269">Exonuclease</keyword>
<dbReference type="GO" id="GO:0005737">
    <property type="term" value="C:cytoplasm"/>
    <property type="evidence" value="ECO:0007669"/>
    <property type="project" value="UniProtKB-SubCell"/>
</dbReference>
<accession>A0A1P8K418</accession>
<evidence type="ECO:0000259" key="8">
    <source>
        <dbReference type="Pfam" id="PF13742"/>
    </source>
</evidence>
<evidence type="ECO:0000313" key="9">
    <source>
        <dbReference type="EMBL" id="APW40736.1"/>
    </source>
</evidence>
<feature type="domain" description="OB-fold nucleic acid binding" evidence="8">
    <location>
        <begin position="19"/>
        <end position="110"/>
    </location>
</feature>
<organism evidence="9 10">
    <name type="scientific">Rhodoferax koreensis</name>
    <dbReference type="NCBI Taxonomy" id="1842727"/>
    <lineage>
        <taxon>Bacteria</taxon>
        <taxon>Pseudomonadati</taxon>
        <taxon>Pseudomonadota</taxon>
        <taxon>Betaproteobacteria</taxon>
        <taxon>Burkholderiales</taxon>
        <taxon>Comamonadaceae</taxon>
        <taxon>Rhodoferax</taxon>
    </lineage>
</organism>
<reference evidence="9 10" key="1">
    <citation type="submission" date="2017-01" db="EMBL/GenBank/DDBJ databases">
        <authorList>
            <person name="Mah S.A."/>
            <person name="Swanson W.J."/>
            <person name="Moy G.W."/>
            <person name="Vacquier V.D."/>
        </authorList>
    </citation>
    <scope>NUCLEOTIDE SEQUENCE [LARGE SCALE GENOMIC DNA]</scope>
    <source>
        <strain evidence="9 10">DCY110</strain>
    </source>
</reference>
<evidence type="ECO:0000313" key="10">
    <source>
        <dbReference type="Proteomes" id="UP000186609"/>
    </source>
</evidence>
<dbReference type="STRING" id="1842727.RD110_16005"/>